<protein>
    <recommendedName>
        <fullName evidence="4">Ribose 5-phosphate isomerase B</fullName>
    </recommendedName>
</protein>
<comment type="similarity">
    <text evidence="1">Belongs to the LacAB/RpiB family.</text>
</comment>
<dbReference type="EMBL" id="BARU01021740">
    <property type="protein sequence ID" value="GAH48989.1"/>
    <property type="molecule type" value="Genomic_DNA"/>
</dbReference>
<proteinExistence type="inferred from homology"/>
<gene>
    <name evidence="3" type="ORF">S03H2_35529</name>
</gene>
<dbReference type="GO" id="GO:0016853">
    <property type="term" value="F:isomerase activity"/>
    <property type="evidence" value="ECO:0007669"/>
    <property type="project" value="UniProtKB-KW"/>
</dbReference>
<dbReference type="InterPro" id="IPR003500">
    <property type="entry name" value="RpiB_LacA_LacB"/>
</dbReference>
<dbReference type="PANTHER" id="PTHR43732:SF1">
    <property type="entry name" value="RIBOSE 5-PHOSPHATE ISOMERASE"/>
    <property type="match status" value="1"/>
</dbReference>
<sequence>MSIAANKVKGIRAALCHDAFSARRARQHNDANILCLGVEQGQDIIPEVVKAYLTSEFEGGRHLRRLNKLKAMEG</sequence>
<dbReference type="InterPro" id="IPR036569">
    <property type="entry name" value="RpiB_LacA_LacB_sf"/>
</dbReference>
<dbReference type="GO" id="GO:0005975">
    <property type="term" value="P:carbohydrate metabolic process"/>
    <property type="evidence" value="ECO:0007669"/>
    <property type="project" value="InterPro"/>
</dbReference>
<dbReference type="NCBIfam" id="TIGR00689">
    <property type="entry name" value="rpiB_lacA_lacB"/>
    <property type="match status" value="1"/>
</dbReference>
<dbReference type="PANTHER" id="PTHR43732">
    <property type="entry name" value="RIBOSE 5-PHOSPHATE ISOMERASE-RELATED"/>
    <property type="match status" value="1"/>
</dbReference>
<evidence type="ECO:0000256" key="2">
    <source>
        <dbReference type="ARBA" id="ARBA00023235"/>
    </source>
</evidence>
<dbReference type="Pfam" id="PF02502">
    <property type="entry name" value="LacAB_rpiB"/>
    <property type="match status" value="1"/>
</dbReference>
<evidence type="ECO:0000256" key="1">
    <source>
        <dbReference type="ARBA" id="ARBA00008754"/>
    </source>
</evidence>
<accession>X1H582</accession>
<comment type="caution">
    <text evidence="3">The sequence shown here is derived from an EMBL/GenBank/DDBJ whole genome shotgun (WGS) entry which is preliminary data.</text>
</comment>
<dbReference type="AlphaFoldDB" id="X1H582"/>
<dbReference type="Gene3D" id="3.40.1400.10">
    <property type="entry name" value="Sugar-phosphate isomerase, RpiB/LacA/LacB"/>
    <property type="match status" value="1"/>
</dbReference>
<organism evidence="3">
    <name type="scientific">marine sediment metagenome</name>
    <dbReference type="NCBI Taxonomy" id="412755"/>
    <lineage>
        <taxon>unclassified sequences</taxon>
        <taxon>metagenomes</taxon>
        <taxon>ecological metagenomes</taxon>
    </lineage>
</organism>
<evidence type="ECO:0000313" key="3">
    <source>
        <dbReference type="EMBL" id="GAH48989.1"/>
    </source>
</evidence>
<evidence type="ECO:0008006" key="4">
    <source>
        <dbReference type="Google" id="ProtNLM"/>
    </source>
</evidence>
<reference evidence="3" key="1">
    <citation type="journal article" date="2014" name="Front. Microbiol.">
        <title>High frequency of phylogenetically diverse reductive dehalogenase-homologous genes in deep subseafloor sedimentary metagenomes.</title>
        <authorList>
            <person name="Kawai M."/>
            <person name="Futagami T."/>
            <person name="Toyoda A."/>
            <person name="Takaki Y."/>
            <person name="Nishi S."/>
            <person name="Hori S."/>
            <person name="Arai W."/>
            <person name="Tsubouchi T."/>
            <person name="Morono Y."/>
            <person name="Uchiyama I."/>
            <person name="Ito T."/>
            <person name="Fujiyama A."/>
            <person name="Inagaki F."/>
            <person name="Takami H."/>
        </authorList>
    </citation>
    <scope>NUCLEOTIDE SEQUENCE</scope>
    <source>
        <strain evidence="3">Expedition CK06-06</strain>
    </source>
</reference>
<keyword evidence="2" id="KW-0413">Isomerase</keyword>
<dbReference type="SUPFAM" id="SSF89623">
    <property type="entry name" value="Ribose/Galactose isomerase RpiB/AlsB"/>
    <property type="match status" value="1"/>
</dbReference>
<name>X1H582_9ZZZZ</name>
<dbReference type="InterPro" id="IPR051812">
    <property type="entry name" value="SPI_LacAB/RpiB"/>
</dbReference>